<protein>
    <submittedName>
        <fullName evidence="1">Uncharacterized protein</fullName>
    </submittedName>
</protein>
<reference evidence="1 2" key="1">
    <citation type="submission" date="2019-02" db="EMBL/GenBank/DDBJ databases">
        <title>Deep-cultivation of Planctomycetes and their phenomic and genomic characterization uncovers novel biology.</title>
        <authorList>
            <person name="Wiegand S."/>
            <person name="Jogler M."/>
            <person name="Boedeker C."/>
            <person name="Pinto D."/>
            <person name="Vollmers J."/>
            <person name="Rivas-Marin E."/>
            <person name="Kohn T."/>
            <person name="Peeters S.H."/>
            <person name="Heuer A."/>
            <person name="Rast P."/>
            <person name="Oberbeckmann S."/>
            <person name="Bunk B."/>
            <person name="Jeske O."/>
            <person name="Meyerdierks A."/>
            <person name="Storesund J.E."/>
            <person name="Kallscheuer N."/>
            <person name="Luecker S."/>
            <person name="Lage O.M."/>
            <person name="Pohl T."/>
            <person name="Merkel B.J."/>
            <person name="Hornburger P."/>
            <person name="Mueller R.-W."/>
            <person name="Bruemmer F."/>
            <person name="Labrenz M."/>
            <person name="Spormann A.M."/>
            <person name="Op Den Camp H."/>
            <person name="Overmann J."/>
            <person name="Amann R."/>
            <person name="Jetten M.S.M."/>
            <person name="Mascher T."/>
            <person name="Medema M.H."/>
            <person name="Devos D.P."/>
            <person name="Kaster A.-K."/>
            <person name="Ovreas L."/>
            <person name="Rohde M."/>
            <person name="Galperin M.Y."/>
            <person name="Jogler C."/>
        </authorList>
    </citation>
    <scope>NUCLEOTIDE SEQUENCE [LARGE SCALE GENOMIC DNA]</scope>
    <source>
        <strain evidence="1 2">CA13</strain>
    </source>
</reference>
<sequence>MTAFATETRLVLDQMLVDDKSNEIPAVPELLKWMNLSGVVVTPMRCTVKRQLSRASLQQTPILF</sequence>
<organism evidence="1 2">
    <name type="scientific">Novipirellula herctigrandis</name>
    <dbReference type="NCBI Taxonomy" id="2527986"/>
    <lineage>
        <taxon>Bacteria</taxon>
        <taxon>Pseudomonadati</taxon>
        <taxon>Planctomycetota</taxon>
        <taxon>Planctomycetia</taxon>
        <taxon>Pirellulales</taxon>
        <taxon>Pirellulaceae</taxon>
        <taxon>Novipirellula</taxon>
    </lineage>
</organism>
<evidence type="ECO:0000313" key="2">
    <source>
        <dbReference type="Proteomes" id="UP000315010"/>
    </source>
</evidence>
<name>A0A5C5Z7X9_9BACT</name>
<keyword evidence="2" id="KW-1185">Reference proteome</keyword>
<proteinExistence type="predicted"/>
<dbReference type="AlphaFoldDB" id="A0A5C5Z7X9"/>
<dbReference type="Proteomes" id="UP000315010">
    <property type="component" value="Unassembled WGS sequence"/>
</dbReference>
<comment type="caution">
    <text evidence="1">The sequence shown here is derived from an EMBL/GenBank/DDBJ whole genome shotgun (WGS) entry which is preliminary data.</text>
</comment>
<gene>
    <name evidence="1" type="ORF">CA13_40760</name>
</gene>
<dbReference type="EMBL" id="SJPJ01000001">
    <property type="protein sequence ID" value="TWT82613.1"/>
    <property type="molecule type" value="Genomic_DNA"/>
</dbReference>
<evidence type="ECO:0000313" key="1">
    <source>
        <dbReference type="EMBL" id="TWT82613.1"/>
    </source>
</evidence>
<accession>A0A5C5Z7X9</accession>